<keyword evidence="4" id="KW-1185">Reference proteome</keyword>
<keyword evidence="2" id="KW-0472">Membrane</keyword>
<proteinExistence type="predicted"/>
<name>A0A3D8P362_9THEO</name>
<protein>
    <submittedName>
        <fullName evidence="3">Uncharacterized protein</fullName>
    </submittedName>
</protein>
<reference evidence="3 4" key="1">
    <citation type="submission" date="2018-08" db="EMBL/GenBank/DDBJ databases">
        <title>Form III RuBisCO-mediated autotrophy in Thermodesulfobium bacteria.</title>
        <authorList>
            <person name="Toshchakov S.V."/>
            <person name="Kublanov I.V."/>
            <person name="Frolov E."/>
            <person name="Bonch-Osmolovskaya E.A."/>
            <person name="Tourova T.P."/>
            <person name="Chernych N.A."/>
            <person name="Lebedinsky A.V."/>
        </authorList>
    </citation>
    <scope>NUCLEOTIDE SEQUENCE [LARGE SCALE GENOMIC DNA]</scope>
    <source>
        <strain evidence="3 4">SR</strain>
    </source>
</reference>
<feature type="transmembrane region" description="Helical" evidence="2">
    <location>
        <begin position="91"/>
        <end position="111"/>
    </location>
</feature>
<evidence type="ECO:0000256" key="1">
    <source>
        <dbReference type="SAM" id="MobiDB-lite"/>
    </source>
</evidence>
<keyword evidence="2" id="KW-1133">Transmembrane helix</keyword>
<organism evidence="3 4">
    <name type="scientific">Ammonifex thiophilus</name>
    <dbReference type="NCBI Taxonomy" id="444093"/>
    <lineage>
        <taxon>Bacteria</taxon>
        <taxon>Bacillati</taxon>
        <taxon>Bacillota</taxon>
        <taxon>Clostridia</taxon>
        <taxon>Thermoanaerobacterales</taxon>
        <taxon>Thermoanaerobacteraceae</taxon>
        <taxon>Ammonifex</taxon>
    </lineage>
</organism>
<keyword evidence="2" id="KW-0812">Transmembrane</keyword>
<gene>
    <name evidence="3" type="ORF">DXX99_09635</name>
</gene>
<accession>A0A3D8P362</accession>
<feature type="transmembrane region" description="Helical" evidence="2">
    <location>
        <begin position="43"/>
        <end position="76"/>
    </location>
</feature>
<feature type="transmembrane region" description="Helical" evidence="2">
    <location>
        <begin position="139"/>
        <end position="161"/>
    </location>
</feature>
<dbReference type="EMBL" id="QSLN01000021">
    <property type="protein sequence ID" value="RDV81235.1"/>
    <property type="molecule type" value="Genomic_DNA"/>
</dbReference>
<dbReference type="AlphaFoldDB" id="A0A3D8P362"/>
<feature type="transmembrane region" description="Helical" evidence="2">
    <location>
        <begin position="167"/>
        <end position="187"/>
    </location>
</feature>
<dbReference type="RefSeq" id="WP_115793276.1">
    <property type="nucleotide sequence ID" value="NZ_QSLN01000021.1"/>
</dbReference>
<sequence>MRRCHPFPISRGSSPVPGDGEGVAVPPPPRCAGFLSPAFSAGFFLRGVVSLIAGVLAILCFAGVAATVLCALGFLAYEAYHVFLLLLPPDAALLVVALVLLLPGVLMSLAYRSVLKEEEEKANRSEAPVNGGKVMPRPYWLKVPTVGAGLIGGFAVLALPFCSREVADWLCLVLVAVMAPAVAAVWYDTWNAIRYGASYGPDCSPEDDVDEEF</sequence>
<dbReference type="Proteomes" id="UP000256329">
    <property type="component" value="Unassembled WGS sequence"/>
</dbReference>
<comment type="caution">
    <text evidence="3">The sequence shown here is derived from an EMBL/GenBank/DDBJ whole genome shotgun (WGS) entry which is preliminary data.</text>
</comment>
<evidence type="ECO:0000313" key="4">
    <source>
        <dbReference type="Proteomes" id="UP000256329"/>
    </source>
</evidence>
<evidence type="ECO:0000313" key="3">
    <source>
        <dbReference type="EMBL" id="RDV81235.1"/>
    </source>
</evidence>
<feature type="region of interest" description="Disordered" evidence="1">
    <location>
        <begin position="1"/>
        <end position="22"/>
    </location>
</feature>
<evidence type="ECO:0000256" key="2">
    <source>
        <dbReference type="SAM" id="Phobius"/>
    </source>
</evidence>